<keyword evidence="4 6" id="KW-1133">Transmembrane helix</keyword>
<sequence length="318" mass="32639">MTETSNACQGTASLAPRTPTWLVWANLLILYVLWGSTYLAIKVMVRTVPPLLGTGLRCLVAGLLLYAWCALRERRPPTVSRAELAGAATSGALILGVAFGLLGIAEQTVHSGLSSLVVATVPLWTIVLRLLHRQPVPRLALASLAVGFGGAVLLLLPTAGGSVPVFGLALLVAAAVSEAVGLFYTPRLPEPADPLLGAALQMTTAGVLLLLASVVVGEPVDVGAWSGESLMGLLYLIGPGSAVAYVSLVWLLGKVPPSLASTYAYVNPVVAVVLGVAFLSEPVQAVSLLGAGLIISSVALVVRAERKPASSEKASSEG</sequence>
<evidence type="ECO:0000256" key="3">
    <source>
        <dbReference type="ARBA" id="ARBA00022692"/>
    </source>
</evidence>
<reference evidence="8 9" key="1">
    <citation type="submission" date="2022-06" db="EMBL/GenBank/DDBJ databases">
        <title>Genomic Encyclopedia of Archaeal and Bacterial Type Strains, Phase II (KMG-II): from individual species to whole genera.</title>
        <authorList>
            <person name="Goeker M."/>
        </authorList>
    </citation>
    <scope>NUCLEOTIDE SEQUENCE [LARGE SCALE GENOMIC DNA]</scope>
    <source>
        <strain evidence="8 9">DSM 40477</strain>
    </source>
</reference>
<feature type="transmembrane region" description="Helical" evidence="6">
    <location>
        <begin position="51"/>
        <end position="71"/>
    </location>
</feature>
<feature type="transmembrane region" description="Helical" evidence="6">
    <location>
        <begin position="196"/>
        <end position="217"/>
    </location>
</feature>
<feature type="transmembrane region" description="Helical" evidence="6">
    <location>
        <begin position="259"/>
        <end position="279"/>
    </location>
</feature>
<comment type="subcellular location">
    <subcellularLocation>
        <location evidence="1">Membrane</location>
        <topology evidence="1">Multi-pass membrane protein</topology>
    </subcellularLocation>
</comment>
<feature type="transmembrane region" description="Helical" evidence="6">
    <location>
        <begin position="229"/>
        <end position="252"/>
    </location>
</feature>
<name>A0ABT1I283_STRSD</name>
<dbReference type="SUPFAM" id="SSF103481">
    <property type="entry name" value="Multidrug resistance efflux transporter EmrE"/>
    <property type="match status" value="2"/>
</dbReference>
<evidence type="ECO:0000313" key="8">
    <source>
        <dbReference type="EMBL" id="MCP2261680.1"/>
    </source>
</evidence>
<feature type="transmembrane region" description="Helical" evidence="6">
    <location>
        <begin position="139"/>
        <end position="159"/>
    </location>
</feature>
<dbReference type="PANTHER" id="PTHR32322">
    <property type="entry name" value="INNER MEMBRANE TRANSPORTER"/>
    <property type="match status" value="1"/>
</dbReference>
<accession>A0ABT1I283</accession>
<dbReference type="InterPro" id="IPR050638">
    <property type="entry name" value="AA-Vitamin_Transporters"/>
</dbReference>
<keyword evidence="5 6" id="KW-0472">Membrane</keyword>
<feature type="domain" description="EamA" evidence="7">
    <location>
        <begin position="166"/>
        <end position="302"/>
    </location>
</feature>
<feature type="transmembrane region" description="Helical" evidence="6">
    <location>
        <begin position="21"/>
        <end position="45"/>
    </location>
</feature>
<evidence type="ECO:0000256" key="6">
    <source>
        <dbReference type="SAM" id="Phobius"/>
    </source>
</evidence>
<feature type="transmembrane region" description="Helical" evidence="6">
    <location>
        <begin position="165"/>
        <end position="184"/>
    </location>
</feature>
<comment type="similarity">
    <text evidence="2">Belongs to the EamA transporter family.</text>
</comment>
<evidence type="ECO:0000256" key="2">
    <source>
        <dbReference type="ARBA" id="ARBA00007362"/>
    </source>
</evidence>
<dbReference type="Proteomes" id="UP001205311">
    <property type="component" value="Unassembled WGS sequence"/>
</dbReference>
<keyword evidence="9" id="KW-1185">Reference proteome</keyword>
<feature type="transmembrane region" description="Helical" evidence="6">
    <location>
        <begin position="83"/>
        <end position="105"/>
    </location>
</feature>
<feature type="domain" description="EamA" evidence="7">
    <location>
        <begin position="27"/>
        <end position="155"/>
    </location>
</feature>
<evidence type="ECO:0000256" key="1">
    <source>
        <dbReference type="ARBA" id="ARBA00004141"/>
    </source>
</evidence>
<feature type="transmembrane region" description="Helical" evidence="6">
    <location>
        <begin position="285"/>
        <end position="304"/>
    </location>
</feature>
<dbReference type="RefSeq" id="WP_253672731.1">
    <property type="nucleotide sequence ID" value="NZ_JAMTCP010000046.1"/>
</dbReference>
<evidence type="ECO:0000256" key="5">
    <source>
        <dbReference type="ARBA" id="ARBA00023136"/>
    </source>
</evidence>
<feature type="transmembrane region" description="Helical" evidence="6">
    <location>
        <begin position="111"/>
        <end position="132"/>
    </location>
</feature>
<dbReference type="Pfam" id="PF00892">
    <property type="entry name" value="EamA"/>
    <property type="match status" value="2"/>
</dbReference>
<proteinExistence type="inferred from homology"/>
<dbReference type="InterPro" id="IPR037185">
    <property type="entry name" value="EmrE-like"/>
</dbReference>
<evidence type="ECO:0000259" key="7">
    <source>
        <dbReference type="Pfam" id="PF00892"/>
    </source>
</evidence>
<evidence type="ECO:0000313" key="9">
    <source>
        <dbReference type="Proteomes" id="UP001205311"/>
    </source>
</evidence>
<comment type="caution">
    <text evidence="8">The sequence shown here is derived from an EMBL/GenBank/DDBJ whole genome shotgun (WGS) entry which is preliminary data.</text>
</comment>
<protein>
    <submittedName>
        <fullName evidence="8">Permease of the drug/metabolite transporter (DMT) superfamily</fullName>
    </submittedName>
</protein>
<dbReference type="PANTHER" id="PTHR32322:SF2">
    <property type="entry name" value="EAMA DOMAIN-CONTAINING PROTEIN"/>
    <property type="match status" value="1"/>
</dbReference>
<keyword evidence="3 6" id="KW-0812">Transmembrane</keyword>
<organism evidence="8 9">
    <name type="scientific">Streptoalloteichus tenebrarius (strain ATCC 17920 / DSM 40477 / JCM 4838 / CBS 697.72 / NBRC 16177 / NCIMB 11028 / NRRL B-12390 / A12253. 1 / ISP 5477)</name>
    <name type="common">Streptomyces tenebrarius</name>
    <dbReference type="NCBI Taxonomy" id="1933"/>
    <lineage>
        <taxon>Bacteria</taxon>
        <taxon>Bacillati</taxon>
        <taxon>Actinomycetota</taxon>
        <taxon>Actinomycetes</taxon>
        <taxon>Pseudonocardiales</taxon>
        <taxon>Pseudonocardiaceae</taxon>
        <taxon>Streptoalloteichus</taxon>
    </lineage>
</organism>
<evidence type="ECO:0000256" key="4">
    <source>
        <dbReference type="ARBA" id="ARBA00022989"/>
    </source>
</evidence>
<gene>
    <name evidence="8" type="ORF">LX15_005406</name>
</gene>
<dbReference type="EMBL" id="JAMTCP010000046">
    <property type="protein sequence ID" value="MCP2261680.1"/>
    <property type="molecule type" value="Genomic_DNA"/>
</dbReference>
<dbReference type="InterPro" id="IPR000620">
    <property type="entry name" value="EamA_dom"/>
</dbReference>